<evidence type="ECO:0000313" key="3">
    <source>
        <dbReference type="EMBL" id="EKF54232.1"/>
    </source>
</evidence>
<dbReference type="Gene3D" id="3.40.50.1820">
    <property type="entry name" value="alpha/beta hydrolase"/>
    <property type="match status" value="1"/>
</dbReference>
<gene>
    <name evidence="3" type="ORF">I215_13372</name>
</gene>
<reference evidence="3 4" key="1">
    <citation type="journal article" date="2012" name="J. Bacteriol.">
        <title>Genome Sequence of Galbibacter marinum Type Strain ck-I2-15.</title>
        <authorList>
            <person name="Lai Q."/>
            <person name="Li C."/>
            <person name="Shao Z."/>
        </authorList>
    </citation>
    <scope>NUCLEOTIDE SEQUENCE [LARGE SCALE GENOMIC DNA]</scope>
    <source>
        <strain evidence="4">ck-I2-15</strain>
    </source>
</reference>
<dbReference type="AlphaFoldDB" id="K2QHN0"/>
<evidence type="ECO:0000313" key="4">
    <source>
        <dbReference type="Proteomes" id="UP000007364"/>
    </source>
</evidence>
<dbReference type="Proteomes" id="UP000007364">
    <property type="component" value="Unassembled WGS sequence"/>
</dbReference>
<keyword evidence="3" id="KW-0624">Polysaccharide degradation</keyword>
<protein>
    <submittedName>
        <fullName evidence="3">Xylanase</fullName>
    </submittedName>
</protein>
<dbReference type="InterPro" id="IPR050300">
    <property type="entry name" value="GDXG_lipolytic_enzyme"/>
</dbReference>
<evidence type="ECO:0000256" key="1">
    <source>
        <dbReference type="ARBA" id="ARBA00022801"/>
    </source>
</evidence>
<feature type="domain" description="BD-FAE-like" evidence="2">
    <location>
        <begin position="66"/>
        <end position="265"/>
    </location>
</feature>
<dbReference type="GO" id="GO:0016798">
    <property type="term" value="F:hydrolase activity, acting on glycosyl bonds"/>
    <property type="evidence" value="ECO:0007669"/>
    <property type="project" value="UniProtKB-KW"/>
</dbReference>
<dbReference type="Pfam" id="PF20434">
    <property type="entry name" value="BD-FAE"/>
    <property type="match status" value="1"/>
</dbReference>
<keyword evidence="3" id="KW-0119">Carbohydrate metabolism</keyword>
<keyword evidence="1 3" id="KW-0378">Hydrolase</keyword>
<proteinExistence type="predicted"/>
<dbReference type="STRING" id="555500.I215_13372"/>
<evidence type="ECO:0000259" key="2">
    <source>
        <dbReference type="Pfam" id="PF20434"/>
    </source>
</evidence>
<dbReference type="SUPFAM" id="SSF53474">
    <property type="entry name" value="alpha/beta-Hydrolases"/>
    <property type="match status" value="1"/>
</dbReference>
<dbReference type="eggNOG" id="COG0657">
    <property type="taxonomic scope" value="Bacteria"/>
</dbReference>
<keyword evidence="3" id="KW-0858">Xylan degradation</keyword>
<sequence>MSEKAAIISLIIHFCLMLGISVTLTAQNTIPLYPEGVPHGIMDAPQEIHTENDILWITEIRSPSIEVFTPTNKHRSKKAVIICPGGGYHGLAYDLEGTEIAKWYNSIGVTAFVLKYRMPKRHTGDFKNKIPLSDAVRAIKLVRKNADRWNIDPDQIGIMGFSAGGHLASSLGTHYDMDLFPQDDPYHQISARPDFMILIYPVISMEEAYTHKGSMQSLLGEHPSEKTQLLYSSDKQVDSNTPQAFLVHCQDDDVVDVANSIKMFQGLQEHKIPSELHIFPKGGHGFGLGITNQHIDIWPTMLERWLTQLEEK</sequence>
<dbReference type="RefSeq" id="WP_008992512.1">
    <property type="nucleotide sequence ID" value="NZ_AMSG01000027.1"/>
</dbReference>
<dbReference type="PANTHER" id="PTHR48081:SF6">
    <property type="entry name" value="PEPTIDASE S9 PROLYL OLIGOPEPTIDASE CATALYTIC DOMAIN-CONTAINING PROTEIN"/>
    <property type="match status" value="1"/>
</dbReference>
<accession>K2QHN0</accession>
<keyword evidence="4" id="KW-1185">Reference proteome</keyword>
<keyword evidence="3" id="KW-0326">Glycosidase</keyword>
<dbReference type="GO" id="GO:0045493">
    <property type="term" value="P:xylan catabolic process"/>
    <property type="evidence" value="ECO:0007669"/>
    <property type="project" value="UniProtKB-KW"/>
</dbReference>
<organism evidence="3 4">
    <name type="scientific">Galbibacter marinus</name>
    <dbReference type="NCBI Taxonomy" id="555500"/>
    <lineage>
        <taxon>Bacteria</taxon>
        <taxon>Pseudomonadati</taxon>
        <taxon>Bacteroidota</taxon>
        <taxon>Flavobacteriia</taxon>
        <taxon>Flavobacteriales</taxon>
        <taxon>Flavobacteriaceae</taxon>
        <taxon>Galbibacter</taxon>
    </lineage>
</organism>
<dbReference type="InterPro" id="IPR029058">
    <property type="entry name" value="AB_hydrolase_fold"/>
</dbReference>
<name>K2QHN0_9FLAO</name>
<dbReference type="PANTHER" id="PTHR48081">
    <property type="entry name" value="AB HYDROLASE SUPERFAMILY PROTEIN C4A8.06C"/>
    <property type="match status" value="1"/>
</dbReference>
<dbReference type="EMBL" id="AMSG01000027">
    <property type="protein sequence ID" value="EKF54232.1"/>
    <property type="molecule type" value="Genomic_DNA"/>
</dbReference>
<dbReference type="OrthoDB" id="9794725at2"/>
<dbReference type="InterPro" id="IPR049492">
    <property type="entry name" value="BD-FAE-like_dom"/>
</dbReference>
<comment type="caution">
    <text evidence="3">The sequence shown here is derived from an EMBL/GenBank/DDBJ whole genome shotgun (WGS) entry which is preliminary data.</text>
</comment>